<protein>
    <submittedName>
        <fullName evidence="2">Uncharacterized protein</fullName>
    </submittedName>
</protein>
<keyword evidence="3" id="KW-1185">Reference proteome</keyword>
<reference evidence="2" key="2">
    <citation type="submission" date="2021-04" db="EMBL/GenBank/DDBJ databases">
        <authorList>
            <person name="Podell S."/>
        </authorList>
    </citation>
    <scope>NUCLEOTIDE SEQUENCE</scope>
    <source>
        <strain evidence="2">Hildebrandi</strain>
    </source>
</reference>
<sequence length="420" mass="46263">MSNRKLQSSMITEFFPQKNECTNDVIGTSNAAAAAAAAAPQVETSIHPKKKKKKKSMTKSKKQEVTTQPRRDLRFAGVVPEDDIAFISTQPQDHQESLLTADDTTIAASSPSPSSLSLVAAPFSTGPSARLVTTQKKRKDPPPVSTAGFASFPLSTTKLSKEEEALDEGNVEKCTAPASSFSSSSKANATNPGNRATGAIKAVTKWRVQNNDQSVAELLRTHGPKNGKVKGEVFWIKTNQNVVTRPTDGTPSTKPSILFPEGKLVYDDFCLLGLRERFRERHRQNTCHNTVQAIKHPDFKLKACMVHTGGYHHVAITCEGYTQVYIEAPQSKQVVPSATCIIPLDQHTSQPIYYSKHGNDCVVCVAKAYQQYPGISRREMRQKRLVPKSCFGCPQCKKGKGVSVCKTCWKHFDHELHYMK</sequence>
<accession>A0A9K3PTF8</accession>
<dbReference type="AlphaFoldDB" id="A0A9K3PTF8"/>
<name>A0A9K3PTF8_9STRA</name>
<feature type="region of interest" description="Disordered" evidence="1">
    <location>
        <begin position="37"/>
        <end position="72"/>
    </location>
</feature>
<dbReference type="Proteomes" id="UP000693970">
    <property type="component" value="Unassembled WGS sequence"/>
</dbReference>
<feature type="region of interest" description="Disordered" evidence="1">
    <location>
        <begin position="131"/>
        <end position="195"/>
    </location>
</feature>
<feature type="compositionally biased region" description="Basic and acidic residues" evidence="1">
    <location>
        <begin position="61"/>
        <end position="72"/>
    </location>
</feature>
<evidence type="ECO:0000256" key="1">
    <source>
        <dbReference type="SAM" id="MobiDB-lite"/>
    </source>
</evidence>
<organism evidence="2 3">
    <name type="scientific">Nitzschia inconspicua</name>
    <dbReference type="NCBI Taxonomy" id="303405"/>
    <lineage>
        <taxon>Eukaryota</taxon>
        <taxon>Sar</taxon>
        <taxon>Stramenopiles</taxon>
        <taxon>Ochrophyta</taxon>
        <taxon>Bacillariophyta</taxon>
        <taxon>Bacillariophyceae</taxon>
        <taxon>Bacillariophycidae</taxon>
        <taxon>Bacillariales</taxon>
        <taxon>Bacillariaceae</taxon>
        <taxon>Nitzschia</taxon>
    </lineage>
</organism>
<feature type="compositionally biased region" description="Basic residues" evidence="1">
    <location>
        <begin position="47"/>
        <end position="60"/>
    </location>
</feature>
<gene>
    <name evidence="2" type="ORF">IV203_015744</name>
</gene>
<dbReference type="EMBL" id="JAGRRH010000014">
    <property type="protein sequence ID" value="KAG7359155.1"/>
    <property type="molecule type" value="Genomic_DNA"/>
</dbReference>
<proteinExistence type="predicted"/>
<evidence type="ECO:0000313" key="3">
    <source>
        <dbReference type="Proteomes" id="UP000693970"/>
    </source>
</evidence>
<reference evidence="2" key="1">
    <citation type="journal article" date="2021" name="Sci. Rep.">
        <title>Diploid genomic architecture of Nitzschia inconspicua, an elite biomass production diatom.</title>
        <authorList>
            <person name="Oliver A."/>
            <person name="Podell S."/>
            <person name="Pinowska A."/>
            <person name="Traller J.C."/>
            <person name="Smith S.R."/>
            <person name="McClure R."/>
            <person name="Beliaev A."/>
            <person name="Bohutskyi P."/>
            <person name="Hill E.A."/>
            <person name="Rabines A."/>
            <person name="Zheng H."/>
            <person name="Allen L.Z."/>
            <person name="Kuo A."/>
            <person name="Grigoriev I.V."/>
            <person name="Allen A.E."/>
            <person name="Hazlebeck D."/>
            <person name="Allen E.E."/>
        </authorList>
    </citation>
    <scope>NUCLEOTIDE SEQUENCE</scope>
    <source>
        <strain evidence="2">Hildebrandi</strain>
    </source>
</reference>
<comment type="caution">
    <text evidence="2">The sequence shown here is derived from an EMBL/GenBank/DDBJ whole genome shotgun (WGS) entry which is preliminary data.</text>
</comment>
<evidence type="ECO:0000313" key="2">
    <source>
        <dbReference type="EMBL" id="KAG7359155.1"/>
    </source>
</evidence>